<feature type="transmembrane region" description="Helical" evidence="4">
    <location>
        <begin position="69"/>
        <end position="93"/>
    </location>
</feature>
<dbReference type="Gene3D" id="3.30.200.20">
    <property type="entry name" value="Phosphorylase Kinase, domain 1"/>
    <property type="match status" value="1"/>
</dbReference>
<keyword evidence="1" id="KW-0418">Kinase</keyword>
<feature type="domain" description="Protein kinase" evidence="6">
    <location>
        <begin position="128"/>
        <end position="398"/>
    </location>
</feature>
<comment type="caution">
    <text evidence="7">The sequence shown here is derived from an EMBL/GenBank/DDBJ whole genome shotgun (WGS) entry which is preliminary data.</text>
</comment>
<dbReference type="AlphaFoldDB" id="A0AAU9PP95"/>
<protein>
    <recommendedName>
        <fullName evidence="6">Protein kinase domain-containing protein</fullName>
    </recommendedName>
</protein>
<evidence type="ECO:0000313" key="7">
    <source>
        <dbReference type="EMBL" id="CAH1451863.1"/>
    </source>
</evidence>
<dbReference type="InterPro" id="IPR011009">
    <property type="entry name" value="Kinase-like_dom_sf"/>
</dbReference>
<organism evidence="7 8">
    <name type="scientific">Lactuca virosa</name>
    <dbReference type="NCBI Taxonomy" id="75947"/>
    <lineage>
        <taxon>Eukaryota</taxon>
        <taxon>Viridiplantae</taxon>
        <taxon>Streptophyta</taxon>
        <taxon>Embryophyta</taxon>
        <taxon>Tracheophyta</taxon>
        <taxon>Spermatophyta</taxon>
        <taxon>Magnoliopsida</taxon>
        <taxon>eudicotyledons</taxon>
        <taxon>Gunneridae</taxon>
        <taxon>Pentapetalae</taxon>
        <taxon>asterids</taxon>
        <taxon>campanulids</taxon>
        <taxon>Asterales</taxon>
        <taxon>Asteraceae</taxon>
        <taxon>Cichorioideae</taxon>
        <taxon>Cichorieae</taxon>
        <taxon>Lactucinae</taxon>
        <taxon>Lactuca</taxon>
    </lineage>
</organism>
<evidence type="ECO:0000313" key="8">
    <source>
        <dbReference type="Proteomes" id="UP001157418"/>
    </source>
</evidence>
<dbReference type="GO" id="GO:0005524">
    <property type="term" value="F:ATP binding"/>
    <property type="evidence" value="ECO:0007669"/>
    <property type="project" value="UniProtKB-KW"/>
</dbReference>
<evidence type="ECO:0000256" key="1">
    <source>
        <dbReference type="ARBA" id="ARBA00022527"/>
    </source>
</evidence>
<reference evidence="7 8" key="1">
    <citation type="submission" date="2022-01" db="EMBL/GenBank/DDBJ databases">
        <authorList>
            <person name="Xiong W."/>
            <person name="Schranz E."/>
        </authorList>
    </citation>
    <scope>NUCLEOTIDE SEQUENCE [LARGE SCALE GENOMIC DNA]</scope>
</reference>
<evidence type="ECO:0000256" key="3">
    <source>
        <dbReference type="ARBA" id="ARBA00022840"/>
    </source>
</evidence>
<dbReference type="FunFam" id="1.10.510.10:FF:000223">
    <property type="entry name" value="probable receptor-like protein kinase At1g80640"/>
    <property type="match status" value="1"/>
</dbReference>
<gene>
    <name evidence="7" type="ORF">LVIROSA_LOCUS37194</name>
</gene>
<sequence length="418" mass="46489">MKILVGFLFNLILNLQITTIDARPTRLILLSDISVHESSPAAAPISSMADIPPGTHTDIQIHQNSNKKLVIGLVSASSLIGIVLLPLTCLWICRRKKLYKSTNINTRRLDSLKGLPLTSFIGRTNTHFQHPKDIREGGFGCVYKAQLNDNLLVAIKKLDNKTQNSIKEFQTEIDILSKIQHPNIITLLGYCVHDETKLLVYELMQNGSLESQLHGPSCGSNLTWHCRMKIALDIARGLEYLHERCKPSVIHRDLKSSNILLDSSFNAKLSDFGLAVMEGANSKNIKLSGTLGYVAPEYLLDGKLTDKSDVYAYGVVLLELLLGRRHLEKLTSSKCESIVTWAMPQLMDRSKLPSVIDPVIRDKMDLKHLYQVAAVAVLCVQSEPSYRPLITDVLHSLVPLVPMELGGTLRVTESRVVT</sequence>
<proteinExistence type="predicted"/>
<dbReference type="PROSITE" id="PS50011">
    <property type="entry name" value="PROTEIN_KINASE_DOM"/>
    <property type="match status" value="1"/>
</dbReference>
<dbReference type="PROSITE" id="PS00108">
    <property type="entry name" value="PROTEIN_KINASE_ST"/>
    <property type="match status" value="1"/>
</dbReference>
<dbReference type="Gene3D" id="1.10.510.10">
    <property type="entry name" value="Transferase(Phosphotransferase) domain 1"/>
    <property type="match status" value="1"/>
</dbReference>
<dbReference type="Pfam" id="PF07714">
    <property type="entry name" value="PK_Tyr_Ser-Thr"/>
    <property type="match status" value="1"/>
</dbReference>
<keyword evidence="8" id="KW-1185">Reference proteome</keyword>
<name>A0AAU9PP95_9ASTR</name>
<keyword evidence="1" id="KW-0808">Transferase</keyword>
<evidence type="ECO:0000256" key="2">
    <source>
        <dbReference type="ARBA" id="ARBA00022741"/>
    </source>
</evidence>
<dbReference type="InterPro" id="IPR000719">
    <property type="entry name" value="Prot_kinase_dom"/>
</dbReference>
<keyword evidence="4" id="KW-0812">Transmembrane</keyword>
<keyword evidence="1" id="KW-0723">Serine/threonine-protein kinase</keyword>
<dbReference type="EMBL" id="CAKMRJ010005745">
    <property type="protein sequence ID" value="CAH1451863.1"/>
    <property type="molecule type" value="Genomic_DNA"/>
</dbReference>
<feature type="chain" id="PRO_5043728825" description="Protein kinase domain-containing protein" evidence="5">
    <location>
        <begin position="23"/>
        <end position="418"/>
    </location>
</feature>
<dbReference type="PANTHER" id="PTHR47989:SF27">
    <property type="entry name" value="PROTEIN KINASE DOMAIN-CONTAINING PROTEIN"/>
    <property type="match status" value="1"/>
</dbReference>
<keyword evidence="3" id="KW-0067">ATP-binding</keyword>
<evidence type="ECO:0000256" key="5">
    <source>
        <dbReference type="SAM" id="SignalP"/>
    </source>
</evidence>
<dbReference type="InterPro" id="IPR001245">
    <property type="entry name" value="Ser-Thr/Tyr_kinase_cat_dom"/>
</dbReference>
<keyword evidence="4" id="KW-1133">Transmembrane helix</keyword>
<dbReference type="Proteomes" id="UP001157418">
    <property type="component" value="Unassembled WGS sequence"/>
</dbReference>
<keyword evidence="2" id="KW-0547">Nucleotide-binding</keyword>
<keyword evidence="5" id="KW-0732">Signal</keyword>
<dbReference type="GO" id="GO:0004674">
    <property type="term" value="F:protein serine/threonine kinase activity"/>
    <property type="evidence" value="ECO:0007669"/>
    <property type="project" value="UniProtKB-KW"/>
</dbReference>
<dbReference type="PANTHER" id="PTHR47989">
    <property type="entry name" value="OS01G0750732 PROTEIN"/>
    <property type="match status" value="1"/>
</dbReference>
<evidence type="ECO:0000259" key="6">
    <source>
        <dbReference type="PROSITE" id="PS50011"/>
    </source>
</evidence>
<keyword evidence="4" id="KW-0472">Membrane</keyword>
<feature type="signal peptide" evidence="5">
    <location>
        <begin position="1"/>
        <end position="22"/>
    </location>
</feature>
<dbReference type="InterPro" id="IPR008271">
    <property type="entry name" value="Ser/Thr_kinase_AS"/>
</dbReference>
<dbReference type="SUPFAM" id="SSF56112">
    <property type="entry name" value="Protein kinase-like (PK-like)"/>
    <property type="match status" value="1"/>
</dbReference>
<evidence type="ECO:0000256" key="4">
    <source>
        <dbReference type="SAM" id="Phobius"/>
    </source>
</evidence>
<dbReference type="SMART" id="SM00220">
    <property type="entry name" value="S_TKc"/>
    <property type="match status" value="1"/>
</dbReference>
<accession>A0AAU9PP95</accession>